<dbReference type="Proteomes" id="UP001497444">
    <property type="component" value="Chromosome 4"/>
</dbReference>
<organism evidence="1 2">
    <name type="scientific">Sphagnum jensenii</name>
    <dbReference type="NCBI Taxonomy" id="128206"/>
    <lineage>
        <taxon>Eukaryota</taxon>
        <taxon>Viridiplantae</taxon>
        <taxon>Streptophyta</taxon>
        <taxon>Embryophyta</taxon>
        <taxon>Bryophyta</taxon>
        <taxon>Sphagnophytina</taxon>
        <taxon>Sphagnopsida</taxon>
        <taxon>Sphagnales</taxon>
        <taxon>Sphagnaceae</taxon>
        <taxon>Sphagnum</taxon>
    </lineage>
</organism>
<evidence type="ECO:0000313" key="1">
    <source>
        <dbReference type="EMBL" id="CAK9271195.1"/>
    </source>
</evidence>
<name>A0ABP0X0J6_9BRYO</name>
<proteinExistence type="predicted"/>
<keyword evidence="2" id="KW-1185">Reference proteome</keyword>
<accession>A0ABP0X0J6</accession>
<dbReference type="EMBL" id="OZ020099">
    <property type="protein sequence ID" value="CAK9271195.1"/>
    <property type="molecule type" value="Genomic_DNA"/>
</dbReference>
<gene>
    <name evidence="1" type="ORF">CSSPJE1EN1_LOCUS16673</name>
</gene>
<sequence length="96" mass="10544">MAETVLVVEMVGEEKEVVVVVVVVVVEMVWEEDMEDAPCEGDGSYEEGRMMILGRQRLAIEEREGGSSCLCTFATAVSESECSSFMLSTNGTCLYF</sequence>
<evidence type="ECO:0000313" key="2">
    <source>
        <dbReference type="Proteomes" id="UP001497444"/>
    </source>
</evidence>
<reference evidence="1" key="1">
    <citation type="submission" date="2024-02" db="EMBL/GenBank/DDBJ databases">
        <authorList>
            <consortium name="ELIXIR-Norway"/>
            <consortium name="Elixir Norway"/>
        </authorList>
    </citation>
    <scope>NUCLEOTIDE SEQUENCE</scope>
</reference>
<protein>
    <submittedName>
        <fullName evidence="1">Uncharacterized protein</fullName>
    </submittedName>
</protein>